<reference evidence="2 3" key="1">
    <citation type="submission" date="2021-03" db="EMBL/GenBank/DDBJ databases">
        <title>Thiomicrorhabdus sp.nov.,novel sulfur-oxidizing bacteria isolated from coastal sediment.</title>
        <authorList>
            <person name="Liu X."/>
        </authorList>
    </citation>
    <scope>NUCLEOTIDE SEQUENCE [LARGE SCALE GENOMIC DNA]</scope>
    <source>
        <strain evidence="2 3">6S2-11</strain>
    </source>
</reference>
<evidence type="ECO:0000313" key="3">
    <source>
        <dbReference type="Proteomes" id="UP000664835"/>
    </source>
</evidence>
<gene>
    <name evidence="2" type="ORF">J3998_09055</name>
</gene>
<dbReference type="EMBL" id="JAGETV010000016">
    <property type="protein sequence ID" value="MBO1927722.1"/>
    <property type="molecule type" value="Genomic_DNA"/>
</dbReference>
<accession>A0ABS3Q5Y8</accession>
<dbReference type="RefSeq" id="WP_208150337.1">
    <property type="nucleotide sequence ID" value="NZ_JAGETV010000016.1"/>
</dbReference>
<evidence type="ECO:0000256" key="1">
    <source>
        <dbReference type="SAM" id="Phobius"/>
    </source>
</evidence>
<evidence type="ECO:0000313" key="2">
    <source>
        <dbReference type="EMBL" id="MBO1927722.1"/>
    </source>
</evidence>
<protein>
    <submittedName>
        <fullName evidence="2">Uncharacterized protein</fullName>
    </submittedName>
</protein>
<sequence>MVMVIRLWIVVLIIAVLSWLLLRFIDKPQSFWKVLLFWIVAVFGSMGLMYALSIWVAGL</sequence>
<proteinExistence type="predicted"/>
<keyword evidence="1" id="KW-0812">Transmembrane</keyword>
<dbReference type="Proteomes" id="UP000664835">
    <property type="component" value="Unassembled WGS sequence"/>
</dbReference>
<keyword evidence="1" id="KW-1133">Transmembrane helix</keyword>
<organism evidence="2 3">
    <name type="scientific">Thiomicrorhabdus marina</name>
    <dbReference type="NCBI Taxonomy" id="2818442"/>
    <lineage>
        <taxon>Bacteria</taxon>
        <taxon>Pseudomonadati</taxon>
        <taxon>Pseudomonadota</taxon>
        <taxon>Gammaproteobacteria</taxon>
        <taxon>Thiotrichales</taxon>
        <taxon>Piscirickettsiaceae</taxon>
        <taxon>Thiomicrorhabdus</taxon>
    </lineage>
</organism>
<comment type="caution">
    <text evidence="2">The sequence shown here is derived from an EMBL/GenBank/DDBJ whole genome shotgun (WGS) entry which is preliminary data.</text>
</comment>
<keyword evidence="3" id="KW-1185">Reference proteome</keyword>
<name>A0ABS3Q5Y8_9GAMM</name>
<keyword evidence="1" id="KW-0472">Membrane</keyword>
<feature type="transmembrane region" description="Helical" evidence="1">
    <location>
        <begin position="34"/>
        <end position="57"/>
    </location>
</feature>
<feature type="transmembrane region" description="Helical" evidence="1">
    <location>
        <begin position="6"/>
        <end position="22"/>
    </location>
</feature>